<evidence type="ECO:0000256" key="1">
    <source>
        <dbReference type="SAM" id="MobiDB-lite"/>
    </source>
</evidence>
<reference evidence="2 3" key="1">
    <citation type="submission" date="2017-09" db="EMBL/GenBank/DDBJ databases">
        <authorList>
            <person name="Ehlers B."/>
            <person name="Leendertz F.H."/>
        </authorList>
    </citation>
    <scope>NUCLEOTIDE SEQUENCE [LARGE SCALE GENOMIC DNA]</scope>
    <source>
        <strain evidence="2 3">DSM 46844</strain>
    </source>
</reference>
<name>A0A285EDR2_9ACTN</name>
<dbReference type="AlphaFoldDB" id="A0A285EDR2"/>
<dbReference type="RefSeq" id="WP_245853882.1">
    <property type="nucleotide sequence ID" value="NZ_JACHXB010000002.1"/>
</dbReference>
<dbReference type="Proteomes" id="UP000219514">
    <property type="component" value="Unassembled WGS sequence"/>
</dbReference>
<proteinExistence type="predicted"/>
<evidence type="ECO:0000313" key="2">
    <source>
        <dbReference type="EMBL" id="SNX97127.1"/>
    </source>
</evidence>
<organism evidence="2 3">
    <name type="scientific">Geodermatophilus sabuli</name>
    <dbReference type="NCBI Taxonomy" id="1564158"/>
    <lineage>
        <taxon>Bacteria</taxon>
        <taxon>Bacillati</taxon>
        <taxon>Actinomycetota</taxon>
        <taxon>Actinomycetes</taxon>
        <taxon>Geodermatophilales</taxon>
        <taxon>Geodermatophilaceae</taxon>
        <taxon>Geodermatophilus</taxon>
    </lineage>
</organism>
<accession>A0A285EDR2</accession>
<protein>
    <submittedName>
        <fullName evidence="2">Uncharacterized protein</fullName>
    </submittedName>
</protein>
<evidence type="ECO:0000313" key="3">
    <source>
        <dbReference type="Proteomes" id="UP000219514"/>
    </source>
</evidence>
<keyword evidence="3" id="KW-1185">Reference proteome</keyword>
<feature type="region of interest" description="Disordered" evidence="1">
    <location>
        <begin position="149"/>
        <end position="199"/>
    </location>
</feature>
<gene>
    <name evidence="2" type="ORF">SAMN06893097_10677</name>
</gene>
<sequence>MSGDPPARPGDGDWVSLVDGVRVSRTWMTRHTPRLLAAWLDALTPEERHTVAARILRIATELESEPDDGNEPAAAPAWEAVAERIDPRLPLGPDWPPLAAALDRAAAAGYDVVGRLPALAAAVPLPDRHPARELHWRLLDDCPAALPTLDAATGRSAPGPGPGVHSPAGAPHIPGPISPNEANGEASTRAPTTRGGDPP</sequence>
<dbReference type="EMBL" id="OBDO01000006">
    <property type="protein sequence ID" value="SNX97127.1"/>
    <property type="molecule type" value="Genomic_DNA"/>
</dbReference>